<sequence>MRIRAAVVTFCAALGLAVGALVLYYYDGGSKDHTYLRVGDCWDYSTRFDESVHLKPCSDPHYGEVMFKADFSAIDRHPAGGIDAWGFCKQQLSEVLSRNSHLGYWMVPNDGVLCAVISADNASTRMGGLTGRVDR</sequence>
<dbReference type="RefSeq" id="WP_251910067.1">
    <property type="nucleotide sequence ID" value="NZ_JAMRXG010000002.1"/>
</dbReference>
<keyword evidence="2" id="KW-1185">Reference proteome</keyword>
<name>A0A9X2E2J2_9NOCA</name>
<accession>A0A9X2E2J2</accession>
<proteinExistence type="predicted"/>
<protein>
    <submittedName>
        <fullName evidence="1">Uncharacterized protein</fullName>
    </submittedName>
</protein>
<evidence type="ECO:0000313" key="1">
    <source>
        <dbReference type="EMBL" id="MCM6773082.1"/>
    </source>
</evidence>
<reference evidence="1" key="1">
    <citation type="submission" date="2022-06" db="EMBL/GenBank/DDBJ databases">
        <title>Novel species in genus nocardia.</title>
        <authorList>
            <person name="Li F."/>
        </authorList>
    </citation>
    <scope>NUCLEOTIDE SEQUENCE</scope>
    <source>
        <strain evidence="1">CDC141</strain>
    </source>
</reference>
<gene>
    <name evidence="1" type="ORF">NDR86_06315</name>
</gene>
<organism evidence="1 2">
    <name type="scientific">Nocardia pulmonis</name>
    <dbReference type="NCBI Taxonomy" id="2951408"/>
    <lineage>
        <taxon>Bacteria</taxon>
        <taxon>Bacillati</taxon>
        <taxon>Actinomycetota</taxon>
        <taxon>Actinomycetes</taxon>
        <taxon>Mycobacteriales</taxon>
        <taxon>Nocardiaceae</taxon>
        <taxon>Nocardia</taxon>
    </lineage>
</organism>
<evidence type="ECO:0000313" key="2">
    <source>
        <dbReference type="Proteomes" id="UP001139157"/>
    </source>
</evidence>
<comment type="caution">
    <text evidence="1">The sequence shown here is derived from an EMBL/GenBank/DDBJ whole genome shotgun (WGS) entry which is preliminary data.</text>
</comment>
<dbReference type="Proteomes" id="UP001139157">
    <property type="component" value="Unassembled WGS sequence"/>
</dbReference>
<dbReference type="EMBL" id="JAMRXG010000002">
    <property type="protein sequence ID" value="MCM6773082.1"/>
    <property type="molecule type" value="Genomic_DNA"/>
</dbReference>
<dbReference type="AlphaFoldDB" id="A0A9X2E2J2"/>